<name>A0A2I1HZU6_9ACTO</name>
<accession>A0A2I1HZU6</accession>
<protein>
    <submittedName>
        <fullName evidence="1">Uncharacterized protein</fullName>
    </submittedName>
</protein>
<organism evidence="1 2">
    <name type="scientific">Schaalia odontolytica</name>
    <dbReference type="NCBI Taxonomy" id="1660"/>
    <lineage>
        <taxon>Bacteria</taxon>
        <taxon>Bacillati</taxon>
        <taxon>Actinomycetota</taxon>
        <taxon>Actinomycetes</taxon>
        <taxon>Actinomycetales</taxon>
        <taxon>Actinomycetaceae</taxon>
        <taxon>Schaalia</taxon>
    </lineage>
</organism>
<reference evidence="1 2" key="1">
    <citation type="submission" date="2017-12" db="EMBL/GenBank/DDBJ databases">
        <title>Phylogenetic diversity of female urinary microbiome.</title>
        <authorList>
            <person name="Thomas-White K."/>
            <person name="Wolfe A.J."/>
        </authorList>
    </citation>
    <scope>NUCLEOTIDE SEQUENCE [LARGE SCALE GENOMIC DNA]</scope>
    <source>
        <strain evidence="1 2">UMB0018</strain>
    </source>
</reference>
<evidence type="ECO:0000313" key="1">
    <source>
        <dbReference type="EMBL" id="PKY64395.1"/>
    </source>
</evidence>
<dbReference type="AlphaFoldDB" id="A0A2I1HZU6"/>
<gene>
    <name evidence="1" type="ORF">CYJ22_06195</name>
</gene>
<evidence type="ECO:0000313" key="2">
    <source>
        <dbReference type="Proteomes" id="UP000234198"/>
    </source>
</evidence>
<dbReference type="RefSeq" id="WP_009054614.1">
    <property type="nucleotide sequence ID" value="NZ_PKKM01000007.1"/>
</dbReference>
<dbReference type="EMBL" id="PKKM01000007">
    <property type="protein sequence ID" value="PKY64395.1"/>
    <property type="molecule type" value="Genomic_DNA"/>
</dbReference>
<comment type="caution">
    <text evidence="1">The sequence shown here is derived from an EMBL/GenBank/DDBJ whole genome shotgun (WGS) entry which is preliminary data.</text>
</comment>
<dbReference type="Proteomes" id="UP000234198">
    <property type="component" value="Unassembled WGS sequence"/>
</dbReference>
<sequence>MIPEPLSPGLSLHAAHGLVETLRSAIACASCPQWTGVAGDSYRNQHGEVLACAQGVLDQIQAALSLVPAFDEERNHAFARSLAEAAVSQPELLALGAW</sequence>
<proteinExistence type="predicted"/>